<evidence type="ECO:0000256" key="9">
    <source>
        <dbReference type="ARBA" id="ARBA00023077"/>
    </source>
</evidence>
<dbReference type="Proteomes" id="UP000245627">
    <property type="component" value="Unassembled WGS sequence"/>
</dbReference>
<sequence>MMKHYIALWAFCLMACAAFAQEKFSVLVVDEQSQPINGATVSIGHVTQTTNSRGTAQFTTRTASTLVRVSYVGYETVSQTIPIGQSNLKITLKPAIRQTGEVFVQSTRARENSATTFRNIGKEELRKTNLGQDIPFLLDQTPGVVVSSDAGAGIGYTSMRIRGSDNERINITLNGIPLNDAESMGSFFVNLPDFTSSVESIQVQRGIGTSTNGAGAFGASVNIQTDVLETQPYAELNNSYGSFNSWKNTVKVGSGLLKDKYAFNARLSRIATDGYVERASANMQSFYLDGGLYTQKHTLKATLFSGKQTTYQSWYGTPEPLLTGNREQLPAYADAMELYDGPERERLLNADRRYNFYTYDGQTDNYQQTHAHLQYNYTPGQKWSLQSALHYTRGAGYFEEYRADDRLSRYNLPNVIHGTDTISRTDLVRQRWLDNHFYGITYSANYAVSNNLRFTLGGAYNEYIGDHYGEVIWAQYASTGNLGDRYYLNDAKKTDFNIYGKADYRTENWLLNLDLQYRNINYRAEGPDHREVYLNFRDNLNFFNPKAGATYFINESANIYGSYAYASKEPVRKDYAENPLNEFPRPERMHNVEVGYRLRQAKFNLGVNAYAMIYKDQLISTGALNDVGGSIRQNVPDSYRTGVEFDGAWIISPQFEWRATAALSANKIRNFVEYIPIYDASWELAGEQINMYDKTNIALSPSTVLSSDFTYRPLEPLALSLTSKYVSRMYLDNTSSLDRSIDPSFVNNLRAVYTLSAWGLERVDLNLAVNNVLNAKFATNGYTWGSIDPSGTHNFYNFYFPQATTNFLFGLNIRF</sequence>
<dbReference type="OrthoDB" id="9761152at2"/>
<dbReference type="InterPro" id="IPR012910">
    <property type="entry name" value="Plug_dom"/>
</dbReference>
<keyword evidence="8" id="KW-0406">Ion transport</keyword>
<evidence type="ECO:0000256" key="8">
    <source>
        <dbReference type="ARBA" id="ARBA00023065"/>
    </source>
</evidence>
<evidence type="ECO:0000256" key="3">
    <source>
        <dbReference type="ARBA" id="ARBA00022452"/>
    </source>
</evidence>
<evidence type="ECO:0000313" key="18">
    <source>
        <dbReference type="Proteomes" id="UP000245627"/>
    </source>
</evidence>
<gene>
    <name evidence="17" type="ORF">DC487_06430</name>
</gene>
<protein>
    <submittedName>
        <fullName evidence="17">TonB-dependent receptor</fullName>
    </submittedName>
</protein>
<feature type="domain" description="TonB-dependent receptor plug" evidence="16">
    <location>
        <begin position="113"/>
        <end position="219"/>
    </location>
</feature>
<evidence type="ECO:0000259" key="15">
    <source>
        <dbReference type="Pfam" id="PF00593"/>
    </source>
</evidence>
<evidence type="ECO:0000256" key="13">
    <source>
        <dbReference type="RuleBase" id="RU003357"/>
    </source>
</evidence>
<dbReference type="Pfam" id="PF07715">
    <property type="entry name" value="Plug"/>
    <property type="match status" value="1"/>
</dbReference>
<dbReference type="PANTHER" id="PTHR32552">
    <property type="entry name" value="FERRICHROME IRON RECEPTOR-RELATED"/>
    <property type="match status" value="1"/>
</dbReference>
<proteinExistence type="inferred from homology"/>
<evidence type="ECO:0000256" key="4">
    <source>
        <dbReference type="ARBA" id="ARBA00022496"/>
    </source>
</evidence>
<evidence type="ECO:0000256" key="2">
    <source>
        <dbReference type="ARBA" id="ARBA00022448"/>
    </source>
</evidence>
<evidence type="ECO:0000256" key="11">
    <source>
        <dbReference type="ARBA" id="ARBA00023237"/>
    </source>
</evidence>
<dbReference type="PANTHER" id="PTHR32552:SF68">
    <property type="entry name" value="FERRICHROME OUTER MEMBRANE TRANSPORTER_PHAGE RECEPTOR"/>
    <property type="match status" value="1"/>
</dbReference>
<feature type="chain" id="PRO_5015570529" evidence="14">
    <location>
        <begin position="21"/>
        <end position="815"/>
    </location>
</feature>
<evidence type="ECO:0000256" key="14">
    <source>
        <dbReference type="SAM" id="SignalP"/>
    </source>
</evidence>
<evidence type="ECO:0000256" key="10">
    <source>
        <dbReference type="ARBA" id="ARBA00023136"/>
    </source>
</evidence>
<dbReference type="Gene3D" id="2.40.170.20">
    <property type="entry name" value="TonB-dependent receptor, beta-barrel domain"/>
    <property type="match status" value="1"/>
</dbReference>
<dbReference type="InterPro" id="IPR037066">
    <property type="entry name" value="Plug_dom_sf"/>
</dbReference>
<dbReference type="InterPro" id="IPR000531">
    <property type="entry name" value="Beta-barrel_TonB"/>
</dbReference>
<dbReference type="InterPro" id="IPR039426">
    <property type="entry name" value="TonB-dep_rcpt-like"/>
</dbReference>
<keyword evidence="10 12" id="KW-0472">Membrane</keyword>
<keyword evidence="18" id="KW-1185">Reference proteome</keyword>
<dbReference type="Gene3D" id="2.60.40.1120">
    <property type="entry name" value="Carboxypeptidase-like, regulatory domain"/>
    <property type="match status" value="1"/>
</dbReference>
<keyword evidence="2 12" id="KW-0813">Transport</keyword>
<keyword evidence="11 12" id="KW-0998">Cell outer membrane</keyword>
<keyword evidence="6 14" id="KW-0732">Signal</keyword>
<dbReference type="PROSITE" id="PS52016">
    <property type="entry name" value="TONB_DEPENDENT_REC_3"/>
    <property type="match status" value="1"/>
</dbReference>
<name>A0A2T8HJE9_9SPHI</name>
<dbReference type="AlphaFoldDB" id="A0A2T8HJE9"/>
<evidence type="ECO:0000259" key="16">
    <source>
        <dbReference type="Pfam" id="PF07715"/>
    </source>
</evidence>
<evidence type="ECO:0000313" key="17">
    <source>
        <dbReference type="EMBL" id="PVH25574.1"/>
    </source>
</evidence>
<feature type="domain" description="TonB-dependent receptor-like beta-barrel" evidence="15">
    <location>
        <begin position="352"/>
        <end position="772"/>
    </location>
</feature>
<comment type="subcellular location">
    <subcellularLocation>
        <location evidence="1 12">Cell outer membrane</location>
        <topology evidence="1 12">Multi-pass membrane protein</topology>
    </subcellularLocation>
</comment>
<dbReference type="InterPro" id="IPR008969">
    <property type="entry name" value="CarboxyPept-like_regulatory"/>
</dbReference>
<dbReference type="RefSeq" id="WP_116775147.1">
    <property type="nucleotide sequence ID" value="NZ_QDKG01000002.1"/>
</dbReference>
<dbReference type="Gene3D" id="2.170.130.10">
    <property type="entry name" value="TonB-dependent receptor, plug domain"/>
    <property type="match status" value="1"/>
</dbReference>
<dbReference type="Pfam" id="PF00593">
    <property type="entry name" value="TonB_dep_Rec_b-barrel"/>
    <property type="match status" value="1"/>
</dbReference>
<dbReference type="GO" id="GO:0009279">
    <property type="term" value="C:cell outer membrane"/>
    <property type="evidence" value="ECO:0007669"/>
    <property type="project" value="UniProtKB-SubCell"/>
</dbReference>
<evidence type="ECO:0000256" key="7">
    <source>
        <dbReference type="ARBA" id="ARBA00023004"/>
    </source>
</evidence>
<keyword evidence="5 12" id="KW-0812">Transmembrane</keyword>
<dbReference type="SUPFAM" id="SSF56935">
    <property type="entry name" value="Porins"/>
    <property type="match status" value="1"/>
</dbReference>
<organism evidence="17 18">
    <name type="scientific">Sphingobacterium corticibacter</name>
    <dbReference type="NCBI Taxonomy" id="2171749"/>
    <lineage>
        <taxon>Bacteria</taxon>
        <taxon>Pseudomonadati</taxon>
        <taxon>Bacteroidota</taxon>
        <taxon>Sphingobacteriia</taxon>
        <taxon>Sphingobacteriales</taxon>
        <taxon>Sphingobacteriaceae</taxon>
        <taxon>Sphingobacterium</taxon>
    </lineage>
</organism>
<comment type="similarity">
    <text evidence="12 13">Belongs to the TonB-dependent receptor family.</text>
</comment>
<keyword evidence="17" id="KW-0675">Receptor</keyword>
<comment type="caution">
    <text evidence="17">The sequence shown here is derived from an EMBL/GenBank/DDBJ whole genome shotgun (WGS) entry which is preliminary data.</text>
</comment>
<keyword evidence="4" id="KW-0410">Iron transport</keyword>
<dbReference type="GO" id="GO:0015344">
    <property type="term" value="F:siderophore uptake transmembrane transporter activity"/>
    <property type="evidence" value="ECO:0007669"/>
    <property type="project" value="TreeGrafter"/>
</dbReference>
<dbReference type="EMBL" id="QDKG01000002">
    <property type="protein sequence ID" value="PVH25574.1"/>
    <property type="molecule type" value="Genomic_DNA"/>
</dbReference>
<reference evidence="17 18" key="1">
    <citation type="submission" date="2018-04" db="EMBL/GenBank/DDBJ databases">
        <title>Sphingobacterium cortibacter sp. nov.</title>
        <authorList>
            <person name="Li Y."/>
        </authorList>
    </citation>
    <scope>NUCLEOTIDE SEQUENCE [LARGE SCALE GENOMIC DNA]</scope>
    <source>
        <strain evidence="17 18">2c-3</strain>
    </source>
</reference>
<feature type="signal peptide" evidence="14">
    <location>
        <begin position="1"/>
        <end position="20"/>
    </location>
</feature>
<evidence type="ECO:0000256" key="6">
    <source>
        <dbReference type="ARBA" id="ARBA00022729"/>
    </source>
</evidence>
<keyword evidence="7" id="KW-0408">Iron</keyword>
<evidence type="ECO:0000256" key="5">
    <source>
        <dbReference type="ARBA" id="ARBA00022692"/>
    </source>
</evidence>
<evidence type="ECO:0000256" key="1">
    <source>
        <dbReference type="ARBA" id="ARBA00004571"/>
    </source>
</evidence>
<keyword evidence="3 12" id="KW-1134">Transmembrane beta strand</keyword>
<dbReference type="SUPFAM" id="SSF49464">
    <property type="entry name" value="Carboxypeptidase regulatory domain-like"/>
    <property type="match status" value="1"/>
</dbReference>
<dbReference type="InterPro" id="IPR036942">
    <property type="entry name" value="Beta-barrel_TonB_sf"/>
</dbReference>
<evidence type="ECO:0000256" key="12">
    <source>
        <dbReference type="PROSITE-ProRule" id="PRU01360"/>
    </source>
</evidence>
<accession>A0A2T8HJE9</accession>
<keyword evidence="9 13" id="KW-0798">TonB box</keyword>